<dbReference type="AlphaFoldDB" id="A0A1E3W1J9"/>
<organism evidence="2 3">
    <name type="scientific">Methyloceanibacter methanicus</name>
    <dbReference type="NCBI Taxonomy" id="1774968"/>
    <lineage>
        <taxon>Bacteria</taxon>
        <taxon>Pseudomonadati</taxon>
        <taxon>Pseudomonadota</taxon>
        <taxon>Alphaproteobacteria</taxon>
        <taxon>Hyphomicrobiales</taxon>
        <taxon>Hyphomicrobiaceae</taxon>
        <taxon>Methyloceanibacter</taxon>
    </lineage>
</organism>
<dbReference type="Proteomes" id="UP000094501">
    <property type="component" value="Unassembled WGS sequence"/>
</dbReference>
<dbReference type="RefSeq" id="WP_069437733.1">
    <property type="nucleotide sequence ID" value="NZ_LPWG01000012.1"/>
</dbReference>
<accession>A0A1E3W1J9</accession>
<evidence type="ECO:0000256" key="1">
    <source>
        <dbReference type="SAM" id="MobiDB-lite"/>
    </source>
</evidence>
<gene>
    <name evidence="2" type="ORF">AUC68_07665</name>
</gene>
<reference evidence="2 3" key="1">
    <citation type="journal article" date="2016" name="Environ. Microbiol.">
        <title>New Methyloceanibacter diversity from North Sea sediments includes methanotroph containing solely the soluble methane monooxygenase.</title>
        <authorList>
            <person name="Vekeman B."/>
            <person name="Kerckhof F.M."/>
            <person name="Cremers G."/>
            <person name="de Vos P."/>
            <person name="Vandamme P."/>
            <person name="Boon N."/>
            <person name="Op den Camp H.J."/>
            <person name="Heylen K."/>
        </authorList>
    </citation>
    <scope>NUCLEOTIDE SEQUENCE [LARGE SCALE GENOMIC DNA]</scope>
    <source>
        <strain evidence="2 3">R-67174</strain>
    </source>
</reference>
<evidence type="ECO:0000313" key="3">
    <source>
        <dbReference type="Proteomes" id="UP000094501"/>
    </source>
</evidence>
<protein>
    <submittedName>
        <fullName evidence="2">Uncharacterized protein</fullName>
    </submittedName>
</protein>
<name>A0A1E3W1J9_9HYPH</name>
<proteinExistence type="predicted"/>
<dbReference type="EMBL" id="LPWG01000012">
    <property type="protein sequence ID" value="ODR99016.1"/>
    <property type="molecule type" value="Genomic_DNA"/>
</dbReference>
<feature type="region of interest" description="Disordered" evidence="1">
    <location>
        <begin position="86"/>
        <end position="106"/>
    </location>
</feature>
<sequence length="106" mass="11274">MRALSRLETGKVALTGVAVSIEGVAPDQGTAVAVAYQLRRDLPERFSTSESIKWKEAAVPLNFAPRAAPSQDVAATVVPRIKSVPEDSRRWRSGALPPLVPLGGGR</sequence>
<evidence type="ECO:0000313" key="2">
    <source>
        <dbReference type="EMBL" id="ODR99016.1"/>
    </source>
</evidence>
<comment type="caution">
    <text evidence="2">The sequence shown here is derived from an EMBL/GenBank/DDBJ whole genome shotgun (WGS) entry which is preliminary data.</text>
</comment>
<dbReference type="STRING" id="1774968.AUC68_07665"/>
<dbReference type="OrthoDB" id="5525824at2"/>
<keyword evidence="3" id="KW-1185">Reference proteome</keyword>